<dbReference type="RefSeq" id="WP_217172958.1">
    <property type="nucleotide sequence ID" value="NZ_JAFMOW010000059.1"/>
</dbReference>
<organism evidence="3 4">
    <name type="scientific">Rahnella bonaserana</name>
    <dbReference type="NCBI Taxonomy" id="2816248"/>
    <lineage>
        <taxon>Bacteria</taxon>
        <taxon>Pseudomonadati</taxon>
        <taxon>Pseudomonadota</taxon>
        <taxon>Gammaproteobacteria</taxon>
        <taxon>Enterobacterales</taxon>
        <taxon>Yersiniaceae</taxon>
        <taxon>Rahnella</taxon>
    </lineage>
</organism>
<accession>A0ABS6LUN9</accession>
<evidence type="ECO:0000259" key="2">
    <source>
        <dbReference type="Pfam" id="PF03061"/>
    </source>
</evidence>
<proteinExistence type="inferred from homology"/>
<feature type="domain" description="Thioesterase" evidence="2">
    <location>
        <begin position="51"/>
        <end position="128"/>
    </location>
</feature>
<comment type="similarity">
    <text evidence="1">Belongs to the thioesterase PaaI family.</text>
</comment>
<dbReference type="InterPro" id="IPR006683">
    <property type="entry name" value="Thioestr_dom"/>
</dbReference>
<evidence type="ECO:0000256" key="1">
    <source>
        <dbReference type="ARBA" id="ARBA00008324"/>
    </source>
</evidence>
<dbReference type="Pfam" id="PF03061">
    <property type="entry name" value="4HBT"/>
    <property type="match status" value="1"/>
</dbReference>
<dbReference type="Proteomes" id="UP000734343">
    <property type="component" value="Unassembled WGS sequence"/>
</dbReference>
<dbReference type="EMBL" id="JAFMOW010000059">
    <property type="protein sequence ID" value="MBU9855512.1"/>
    <property type="molecule type" value="Genomic_DNA"/>
</dbReference>
<name>A0ABS6LUN9_9GAMM</name>
<dbReference type="NCBIfam" id="TIGR00369">
    <property type="entry name" value="unchar_dom_1"/>
    <property type="match status" value="1"/>
</dbReference>
<protein>
    <submittedName>
        <fullName evidence="3">Hotdog fold thioesterase</fullName>
    </submittedName>
</protein>
<reference evidence="3 4" key="1">
    <citation type="submission" date="2021-03" db="EMBL/GenBank/DDBJ databases">
        <title>Five novel Rahnella species.</title>
        <authorList>
            <person name="Brady C."/>
            <person name="Asselin J."/>
            <person name="Beer S."/>
            <person name="Bruberg M.B."/>
            <person name="Crampton B."/>
            <person name="Venter S."/>
            <person name="Arnold D."/>
            <person name="Denman S."/>
        </authorList>
    </citation>
    <scope>NUCLEOTIDE SEQUENCE [LARGE SCALE GENOMIC DNA]</scope>
    <source>
        <strain evidence="3 4">H11b</strain>
    </source>
</reference>
<dbReference type="PANTHER" id="PTHR43240">
    <property type="entry name" value="1,4-DIHYDROXY-2-NAPHTHOYL-COA THIOESTERASE 1"/>
    <property type="match status" value="1"/>
</dbReference>
<dbReference type="InterPro" id="IPR003736">
    <property type="entry name" value="PAAI_dom"/>
</dbReference>
<evidence type="ECO:0000313" key="4">
    <source>
        <dbReference type="Proteomes" id="UP000734343"/>
    </source>
</evidence>
<keyword evidence="4" id="KW-1185">Reference proteome</keyword>
<dbReference type="PANTHER" id="PTHR43240:SF5">
    <property type="entry name" value="1,4-DIHYDROXY-2-NAPHTHOYL-COA THIOESTERASE 1"/>
    <property type="match status" value="1"/>
</dbReference>
<comment type="caution">
    <text evidence="3">The sequence shown here is derived from an EMBL/GenBank/DDBJ whole genome shotgun (WGS) entry which is preliminary data.</text>
</comment>
<gene>
    <name evidence="3" type="ORF">J1778_09490</name>
</gene>
<dbReference type="CDD" id="cd03443">
    <property type="entry name" value="PaaI_thioesterase"/>
    <property type="match status" value="1"/>
</dbReference>
<evidence type="ECO:0000313" key="3">
    <source>
        <dbReference type="EMBL" id="MBU9855512.1"/>
    </source>
</evidence>
<sequence length="142" mass="15486">MSLWKRSTTLDALNQRSQGCMVGHVGIEFTQLGEDFLEATMPVDNRTTQPFGLLHGGASVVLAETMGSMAGYLCSEGSQTVVGVEINASHMHSARDGHVRGVCRALRAGRRSQVWQIEIFDDKGNLCCVSRLTTMVIDNSNR</sequence>